<dbReference type="GeneID" id="36381429"/>
<feature type="coiled-coil region" evidence="1">
    <location>
        <begin position="37"/>
        <end position="109"/>
    </location>
</feature>
<dbReference type="EMBL" id="LN609529">
    <property type="protein sequence ID" value="CEF69059.1"/>
    <property type="molecule type" value="Genomic_DNA"/>
</dbReference>
<feature type="coiled-coil region" evidence="1">
    <location>
        <begin position="254"/>
        <end position="288"/>
    </location>
</feature>
<organism evidence="2">
    <name type="scientific">Strongyloides ratti</name>
    <name type="common">Parasitic roundworm</name>
    <dbReference type="NCBI Taxonomy" id="34506"/>
    <lineage>
        <taxon>Eukaryota</taxon>
        <taxon>Metazoa</taxon>
        <taxon>Ecdysozoa</taxon>
        <taxon>Nematoda</taxon>
        <taxon>Chromadorea</taxon>
        <taxon>Rhabditida</taxon>
        <taxon>Tylenchina</taxon>
        <taxon>Panagrolaimomorpha</taxon>
        <taxon>Strongyloidoidea</taxon>
        <taxon>Strongyloididae</taxon>
        <taxon>Strongyloides</taxon>
    </lineage>
</organism>
<dbReference type="Proteomes" id="UP000035682">
    <property type="component" value="Unplaced"/>
</dbReference>
<name>A0A090MZJ8_STRRB</name>
<reference evidence="2 3" key="1">
    <citation type="submission" date="2014-09" db="EMBL/GenBank/DDBJ databases">
        <authorList>
            <person name="Martin A.A."/>
        </authorList>
    </citation>
    <scope>NUCLEOTIDE SEQUENCE</scope>
    <source>
        <strain evidence="3">ED321</strain>
        <strain evidence="2">ED321 Heterogonic</strain>
    </source>
</reference>
<keyword evidence="1" id="KW-0175">Coiled coil</keyword>
<proteinExistence type="predicted"/>
<dbReference type="RefSeq" id="XP_024508259.1">
    <property type="nucleotide sequence ID" value="XM_024654937.1"/>
</dbReference>
<evidence type="ECO:0000313" key="2">
    <source>
        <dbReference type="EMBL" id="CEF69059.1"/>
    </source>
</evidence>
<gene>
    <name evidence="2 4 5" type="ORF">SRAE_2000371100</name>
</gene>
<keyword evidence="3" id="KW-1185">Reference proteome</keyword>
<evidence type="ECO:0000256" key="1">
    <source>
        <dbReference type="SAM" id="Coils"/>
    </source>
</evidence>
<dbReference type="CTD" id="36381429"/>
<sequence length="391" mass="45932">MNWSNNLDYLNLPQKIREKDKIIQHLTLLLEFQNSEIEDYKHFINSIEDQKNELKEKENTIDKLNEYKNILLSELKEKIEECTKNEQEIKRLNTEIKNLKVKNDKITERYENCKFLLDSKQSFDETVADILSSSDCSNSKISSYELYVKCDELADTLNHRNSDMFDLLNEVECLRSNNKRMHSEMSLLKNEIEELNNESSLKFILNPNFQRMSLVNLPSIIEEPANSLIGNTNIAIEIPETFDLINQNFDYENEEFYENKIADLEKKLLNSNQKLQELVEEMKNHKCQVTSNDNIMEDYTQSSTEENFFENNLVSLKNIKKIHKDEIIKLEKQIGFLKSKLIDSEKQENNNESQKKNTLSVSSSLISAIDYILSIVKKAFHTIIKKINFIK</sequence>
<dbReference type="WBParaSite" id="SRAE_2000371100.1">
    <property type="protein sequence ID" value="SRAE_2000371100.1"/>
    <property type="gene ID" value="WBGene00263936"/>
</dbReference>
<dbReference type="AlphaFoldDB" id="A0A090MZJ8"/>
<feature type="coiled-coil region" evidence="1">
    <location>
        <begin position="171"/>
        <end position="198"/>
    </location>
</feature>
<accession>A0A090MZJ8</accession>
<reference evidence="4" key="2">
    <citation type="submission" date="2020-12" db="UniProtKB">
        <authorList>
            <consortium name="WormBaseParasite"/>
        </authorList>
    </citation>
    <scope>IDENTIFICATION</scope>
</reference>
<evidence type="ECO:0000313" key="3">
    <source>
        <dbReference type="Proteomes" id="UP000035682"/>
    </source>
</evidence>
<dbReference type="WormBase" id="SRAE_2000371100">
    <property type="protein sequence ID" value="SRP11256"/>
    <property type="gene ID" value="WBGene00263936"/>
</dbReference>
<evidence type="ECO:0000313" key="5">
    <source>
        <dbReference type="WormBase" id="SRAE_2000371100"/>
    </source>
</evidence>
<evidence type="ECO:0000313" key="4">
    <source>
        <dbReference type="WBParaSite" id="SRAE_2000371100.1"/>
    </source>
</evidence>
<protein>
    <submittedName>
        <fullName evidence="2 4">Uncharacterized protein</fullName>
    </submittedName>
</protein>
<feature type="coiled-coil region" evidence="1">
    <location>
        <begin position="313"/>
        <end position="347"/>
    </location>
</feature>